<feature type="domain" description="Retrovirus-related Pol polyprotein from transposon TNT 1-94-like beta-barrel" evidence="3">
    <location>
        <begin position="356"/>
        <end position="427"/>
    </location>
</feature>
<accession>A0A0L6UPZ3</accession>
<dbReference type="Pfam" id="PF22936">
    <property type="entry name" value="Pol_BBD"/>
    <property type="match status" value="1"/>
</dbReference>
<evidence type="ECO:0000313" key="4">
    <source>
        <dbReference type="EMBL" id="KNZ49890.1"/>
    </source>
</evidence>
<comment type="caution">
    <text evidence="4">The sequence shown here is derived from an EMBL/GenBank/DDBJ whole genome shotgun (WGS) entry which is preliminary data.</text>
</comment>
<evidence type="ECO:0000256" key="1">
    <source>
        <dbReference type="ARBA" id="ARBA00022750"/>
    </source>
</evidence>
<evidence type="ECO:0000259" key="3">
    <source>
        <dbReference type="Pfam" id="PF22936"/>
    </source>
</evidence>
<organism evidence="4 5">
    <name type="scientific">Puccinia sorghi</name>
    <dbReference type="NCBI Taxonomy" id="27349"/>
    <lineage>
        <taxon>Eukaryota</taxon>
        <taxon>Fungi</taxon>
        <taxon>Dikarya</taxon>
        <taxon>Basidiomycota</taxon>
        <taxon>Pucciniomycotina</taxon>
        <taxon>Pucciniomycetes</taxon>
        <taxon>Pucciniales</taxon>
        <taxon>Pucciniaceae</taxon>
        <taxon>Puccinia</taxon>
    </lineage>
</organism>
<evidence type="ECO:0000256" key="2">
    <source>
        <dbReference type="SAM" id="MobiDB-lite"/>
    </source>
</evidence>
<feature type="region of interest" description="Disordered" evidence="2">
    <location>
        <begin position="268"/>
        <end position="305"/>
    </location>
</feature>
<keyword evidence="1" id="KW-0064">Aspartyl protease</keyword>
<proteinExistence type="predicted"/>
<dbReference type="EMBL" id="LAVV01009850">
    <property type="protein sequence ID" value="KNZ49890.1"/>
    <property type="molecule type" value="Genomic_DNA"/>
</dbReference>
<dbReference type="AlphaFoldDB" id="A0A0L6UPZ3"/>
<dbReference type="GO" id="GO:0004190">
    <property type="term" value="F:aspartic-type endopeptidase activity"/>
    <property type="evidence" value="ECO:0007669"/>
    <property type="project" value="UniProtKB-KW"/>
</dbReference>
<keyword evidence="1" id="KW-0378">Hydrolase</keyword>
<keyword evidence="5" id="KW-1185">Reference proteome</keyword>
<dbReference type="InterPro" id="IPR054722">
    <property type="entry name" value="PolX-like_BBD"/>
</dbReference>
<reference evidence="4 5" key="1">
    <citation type="submission" date="2015-08" db="EMBL/GenBank/DDBJ databases">
        <title>Next Generation Sequencing and Analysis of the Genome of Puccinia sorghi L Schw, the Causal Agent of Maize Common Rust.</title>
        <authorList>
            <person name="Rochi L."/>
            <person name="Burguener G."/>
            <person name="Darino M."/>
            <person name="Turjanski A."/>
            <person name="Kreff E."/>
            <person name="Dieguez M.J."/>
            <person name="Sacco F."/>
        </authorList>
    </citation>
    <scope>NUCLEOTIDE SEQUENCE [LARGE SCALE GENOMIC DNA]</scope>
    <source>
        <strain evidence="4 5">RO10H11247</strain>
    </source>
</reference>
<keyword evidence="1" id="KW-0645">Protease</keyword>
<dbReference type="Proteomes" id="UP000037035">
    <property type="component" value="Unassembled WGS sequence"/>
</dbReference>
<sequence length="431" mass="49200">MDPAKFQKFPDWPQPMKFIKNYLKTIVNLTSLLQKDTPFIFTEQASKEFDALKKAFTTAPILAHFIAGIISKYSSSNLLHPRWCSYLLSLSEPFEFLTDHNALKYFMSSKVITHPLGSPILEVEKPDNWFRIEWSQTRIKPATGVTYHPVKVLWTLDNPRIPLGKSIDAELPTIVNWHRISGFPSRNNLLPHNLQIGQGCLTISSKLISIKKLVDVGIELPQDILAHLVLFKFPASLQNLKRQIMHSDKELNVEFICNHLAVLFSNKTNPNKSQGSEKKYGQSNSSKQCKSAYHNPHQDNNQSSNNYWHLHSEKAAEWWRDSQVQWKAGKEKEKENYFMSLLTLFIEPGNPNQRIILDSGALAHIFNDTQFFESLELGNLVVIKTGKQGATLPSKRKGTVRLVWDNLTISLSNCLYMPDIVINLISAVCCR</sequence>
<dbReference type="InterPro" id="IPR043502">
    <property type="entry name" value="DNA/RNA_pol_sf"/>
</dbReference>
<dbReference type="InterPro" id="IPR043128">
    <property type="entry name" value="Rev_trsase/Diguanyl_cyclase"/>
</dbReference>
<dbReference type="Gene3D" id="3.30.70.270">
    <property type="match status" value="1"/>
</dbReference>
<protein>
    <recommendedName>
        <fullName evidence="3">Retrovirus-related Pol polyprotein from transposon TNT 1-94-like beta-barrel domain-containing protein</fullName>
    </recommendedName>
</protein>
<dbReference type="SUPFAM" id="SSF56672">
    <property type="entry name" value="DNA/RNA polymerases"/>
    <property type="match status" value="1"/>
</dbReference>
<name>A0A0L6UPZ3_9BASI</name>
<gene>
    <name evidence="4" type="ORF">VP01_4714g1</name>
</gene>
<dbReference type="VEuPathDB" id="FungiDB:VP01_4714g1"/>
<evidence type="ECO:0000313" key="5">
    <source>
        <dbReference type="Proteomes" id="UP000037035"/>
    </source>
</evidence>